<reference evidence="7" key="1">
    <citation type="journal article" date="2015" name="PLoS Genet.">
        <title>Genome Sequence and Transcriptome Analyses of Chrysochromulina tobin: Metabolic Tools for Enhanced Algal Fitness in the Prominent Order Prymnesiales (Haptophyceae).</title>
        <authorList>
            <person name="Hovde B.T."/>
            <person name="Deodato C.R."/>
            <person name="Hunsperger H.M."/>
            <person name="Ryken S.A."/>
            <person name="Yost W."/>
            <person name="Jha R.K."/>
            <person name="Patterson J."/>
            <person name="Monnat R.J. Jr."/>
            <person name="Barlow S.B."/>
            <person name="Starkenburg S.R."/>
            <person name="Cattolico R.A."/>
        </authorList>
    </citation>
    <scope>NUCLEOTIDE SEQUENCE</scope>
    <source>
        <strain evidence="7">CCMP291</strain>
    </source>
</reference>
<evidence type="ECO:0000256" key="2">
    <source>
        <dbReference type="ARBA" id="ARBA00022884"/>
    </source>
</evidence>
<dbReference type="InterPro" id="IPR012340">
    <property type="entry name" value="NA-bd_OB-fold"/>
</dbReference>
<feature type="compositionally biased region" description="Low complexity" evidence="4">
    <location>
        <begin position="430"/>
        <end position="451"/>
    </location>
</feature>
<feature type="compositionally biased region" description="Basic residues" evidence="4">
    <location>
        <begin position="96"/>
        <end position="110"/>
    </location>
</feature>
<feature type="compositionally biased region" description="Pro residues" evidence="4">
    <location>
        <begin position="330"/>
        <end position="341"/>
    </location>
</feature>
<gene>
    <name evidence="6" type="ORF">Ctob_004783</name>
</gene>
<feature type="region of interest" description="Disordered" evidence="4">
    <location>
        <begin position="412"/>
        <end position="515"/>
    </location>
</feature>
<dbReference type="AlphaFoldDB" id="A0A0M0J8H6"/>
<keyword evidence="1 3" id="KW-0820">tRNA-binding</keyword>
<name>A0A0M0J8H6_9EUKA</name>
<protein>
    <submittedName>
        <fullName evidence="6">Phenylalanyl-tRNA synthetase beta chain</fullName>
    </submittedName>
</protein>
<proteinExistence type="predicted"/>
<comment type="caution">
    <text evidence="6">The sequence shown here is derived from an EMBL/GenBank/DDBJ whole genome shotgun (WGS) entry which is preliminary data.</text>
</comment>
<keyword evidence="7" id="KW-1185">Reference proteome</keyword>
<evidence type="ECO:0000313" key="6">
    <source>
        <dbReference type="EMBL" id="KOO22891.1"/>
    </source>
</evidence>
<dbReference type="SUPFAM" id="SSF50249">
    <property type="entry name" value="Nucleic acid-binding proteins"/>
    <property type="match status" value="1"/>
</dbReference>
<feature type="compositionally biased region" description="Basic residues" evidence="4">
    <location>
        <begin position="47"/>
        <end position="57"/>
    </location>
</feature>
<keyword evidence="2 3" id="KW-0694">RNA-binding</keyword>
<dbReference type="Proteomes" id="UP000037460">
    <property type="component" value="Unassembled WGS sequence"/>
</dbReference>
<dbReference type="GO" id="GO:0004812">
    <property type="term" value="F:aminoacyl-tRNA ligase activity"/>
    <property type="evidence" value="ECO:0007669"/>
    <property type="project" value="UniProtKB-KW"/>
</dbReference>
<dbReference type="CDD" id="cd02796">
    <property type="entry name" value="tRNA_bind_bactPheRS"/>
    <property type="match status" value="1"/>
</dbReference>
<evidence type="ECO:0000256" key="1">
    <source>
        <dbReference type="ARBA" id="ARBA00022555"/>
    </source>
</evidence>
<feature type="region of interest" description="Disordered" evidence="4">
    <location>
        <begin position="256"/>
        <end position="352"/>
    </location>
</feature>
<sequence>MPPKKKKNKDDDWEAEAEALAAENDGTAPPSASAAAGDDDDDAGTKPAKKDKKKKGKGKGDDDDDEPAPPKPAAAADDDDDDDDPDEDDDEDFGGKKKGKKEKKGSKVKGKGKEDDDGEDEPAAPAAPVASGGGARGLIVALVVDVRKHPDPKMTKASVCTVDAGDRGSVEVVCNATNLQPGITTVLAPLGGAVATPKGLPMEIKPISIRDVPSEGMLCGLGEIGLCKAGEPFPTEVVLLSDDLEPGTPFESAMLQGAAPAAHEKAAAAKAAGKGAKPDKADAKEPKGSGGGKKKKKGGKMEWEEEEEDVDAHGNIKGLIAYSDEEIDEQPPPKPASPEPPSAAVAGDSADSRLDAPLRAALNGFEASVGATLAENDVCTLADAQDLSADDLKDLGFSVGIKNRLLKAFAAAGAGAPAAKEEEKEEAKPKPALKAAGASKPSASAMAAALGMEEDDEEEETPSPPPKKDAAKPSAAAMAAALGMQDEDNEDEGEDEEDDAQDGAPAGSTKEQIDALCEWLETTGVPSQYAQQYAEALGSAGHASA</sequence>
<keyword evidence="6" id="KW-0030">Aminoacyl-tRNA synthetase</keyword>
<dbReference type="PROSITE" id="PS50886">
    <property type="entry name" value="TRBD"/>
    <property type="match status" value="1"/>
</dbReference>
<accession>A0A0M0J8H6</accession>
<evidence type="ECO:0000256" key="3">
    <source>
        <dbReference type="PROSITE-ProRule" id="PRU00209"/>
    </source>
</evidence>
<dbReference type="InterPro" id="IPR033714">
    <property type="entry name" value="tRNA_bind_bactPheRS"/>
</dbReference>
<feature type="compositionally biased region" description="Low complexity" evidence="4">
    <location>
        <begin position="18"/>
        <end position="36"/>
    </location>
</feature>
<dbReference type="Gene3D" id="2.40.50.140">
    <property type="entry name" value="Nucleic acid-binding proteins"/>
    <property type="match status" value="1"/>
</dbReference>
<feature type="compositionally biased region" description="Acidic residues" evidence="4">
    <location>
        <begin position="485"/>
        <end position="501"/>
    </location>
</feature>
<feature type="compositionally biased region" description="Low complexity" evidence="4">
    <location>
        <begin position="472"/>
        <end position="481"/>
    </location>
</feature>
<feature type="region of interest" description="Disordered" evidence="4">
    <location>
        <begin position="1"/>
        <end position="132"/>
    </location>
</feature>
<dbReference type="Pfam" id="PF01588">
    <property type="entry name" value="tRNA_bind"/>
    <property type="match status" value="1"/>
</dbReference>
<feature type="compositionally biased region" description="Basic and acidic residues" evidence="4">
    <location>
        <begin position="276"/>
        <end position="287"/>
    </location>
</feature>
<feature type="compositionally biased region" description="Acidic residues" evidence="4">
    <location>
        <begin position="452"/>
        <end position="461"/>
    </location>
</feature>
<organism evidence="6 7">
    <name type="scientific">Chrysochromulina tobinii</name>
    <dbReference type="NCBI Taxonomy" id="1460289"/>
    <lineage>
        <taxon>Eukaryota</taxon>
        <taxon>Haptista</taxon>
        <taxon>Haptophyta</taxon>
        <taxon>Prymnesiophyceae</taxon>
        <taxon>Prymnesiales</taxon>
        <taxon>Chrysochromulinaceae</taxon>
        <taxon>Chrysochromulina</taxon>
    </lineage>
</organism>
<keyword evidence="6" id="KW-0436">Ligase</keyword>
<evidence type="ECO:0000256" key="4">
    <source>
        <dbReference type="SAM" id="MobiDB-lite"/>
    </source>
</evidence>
<feature type="domain" description="TRNA-binding" evidence="5">
    <location>
        <begin position="132"/>
        <end position="251"/>
    </location>
</feature>
<evidence type="ECO:0000259" key="5">
    <source>
        <dbReference type="PROSITE" id="PS50886"/>
    </source>
</evidence>
<dbReference type="GO" id="GO:0000049">
    <property type="term" value="F:tRNA binding"/>
    <property type="evidence" value="ECO:0007669"/>
    <property type="project" value="UniProtKB-UniRule"/>
</dbReference>
<dbReference type="EMBL" id="JWZX01003242">
    <property type="protein sequence ID" value="KOO22891.1"/>
    <property type="molecule type" value="Genomic_DNA"/>
</dbReference>
<dbReference type="InterPro" id="IPR002547">
    <property type="entry name" value="tRNA-bd_dom"/>
</dbReference>
<evidence type="ECO:0000313" key="7">
    <source>
        <dbReference type="Proteomes" id="UP000037460"/>
    </source>
</evidence>
<feature type="compositionally biased region" description="Acidic residues" evidence="4">
    <location>
        <begin position="76"/>
        <end position="92"/>
    </location>
</feature>
<feature type="compositionally biased region" description="Basic and acidic residues" evidence="4">
    <location>
        <begin position="419"/>
        <end position="429"/>
    </location>
</feature>